<dbReference type="RefSeq" id="WP_136881949.1">
    <property type="nucleotide sequence ID" value="NZ_SWDX01000012.1"/>
</dbReference>
<evidence type="ECO:0000256" key="3">
    <source>
        <dbReference type="SAM" id="SignalP"/>
    </source>
</evidence>
<keyword evidence="2 5" id="KW-0456">Lyase</keyword>
<dbReference type="Gene3D" id="1.50.10.100">
    <property type="entry name" value="Chondroitin AC/alginate lyase"/>
    <property type="match status" value="1"/>
</dbReference>
<dbReference type="GO" id="GO:0042597">
    <property type="term" value="C:periplasmic space"/>
    <property type="evidence" value="ECO:0007669"/>
    <property type="project" value="InterPro"/>
</dbReference>
<protein>
    <submittedName>
        <fullName evidence="5">Alginate lyase</fullName>
    </submittedName>
</protein>
<dbReference type="InterPro" id="IPR008397">
    <property type="entry name" value="Alginate_lyase_dom"/>
</dbReference>
<dbReference type="AlphaFoldDB" id="A0A4U1G0F9"/>
<evidence type="ECO:0000259" key="4">
    <source>
        <dbReference type="Pfam" id="PF05426"/>
    </source>
</evidence>
<keyword evidence="1 3" id="KW-0732">Signal</keyword>
<comment type="caution">
    <text evidence="5">The sequence shown here is derived from an EMBL/GenBank/DDBJ whole genome shotgun (WGS) entry which is preliminary data.</text>
</comment>
<dbReference type="EMBL" id="SWDX01000012">
    <property type="protein sequence ID" value="TKC56574.1"/>
    <property type="molecule type" value="Genomic_DNA"/>
</dbReference>
<dbReference type="GO" id="GO:0016829">
    <property type="term" value="F:lyase activity"/>
    <property type="evidence" value="ECO:0007669"/>
    <property type="project" value="UniProtKB-KW"/>
</dbReference>
<evidence type="ECO:0000313" key="6">
    <source>
        <dbReference type="Proteomes" id="UP000309594"/>
    </source>
</evidence>
<reference evidence="5 6" key="1">
    <citation type="submission" date="2019-04" db="EMBL/GenBank/DDBJ databases">
        <title>Pedobacter sp. RP-1-16 sp. nov., isolated from Arctic soil.</title>
        <authorList>
            <person name="Dahal R.H."/>
            <person name="Kim D.-U."/>
        </authorList>
    </citation>
    <scope>NUCLEOTIDE SEQUENCE [LARGE SCALE GENOMIC DNA]</scope>
    <source>
        <strain evidence="5 6">RP-1-16</strain>
    </source>
</reference>
<feature type="chain" id="PRO_5020240738" evidence="3">
    <location>
        <begin position="21"/>
        <end position="362"/>
    </location>
</feature>
<organism evidence="5 6">
    <name type="scientific">Pedobacter hiemivivus</name>
    <dbReference type="NCBI Taxonomy" id="2530454"/>
    <lineage>
        <taxon>Bacteria</taxon>
        <taxon>Pseudomonadati</taxon>
        <taxon>Bacteroidota</taxon>
        <taxon>Sphingobacteriia</taxon>
        <taxon>Sphingobacteriales</taxon>
        <taxon>Sphingobacteriaceae</taxon>
        <taxon>Pedobacter</taxon>
    </lineage>
</organism>
<dbReference type="InterPro" id="IPR008929">
    <property type="entry name" value="Chondroitin_lyas"/>
</dbReference>
<evidence type="ECO:0000256" key="1">
    <source>
        <dbReference type="ARBA" id="ARBA00022729"/>
    </source>
</evidence>
<evidence type="ECO:0000256" key="2">
    <source>
        <dbReference type="ARBA" id="ARBA00023239"/>
    </source>
</evidence>
<sequence length="362" mass="40714">MMRKTLFFAIVLLFSAHAKAQYVSLNDNEVHKLKTLIGIDAHAKQLYTKYQVIADAAVKENPQPIDTIRTEGLLKGNPKKTATINALRDMSKMYALAICYRIEGKKSYLESLASYLTAWAKVNTSRGNPIDDTNLEDAITAYDLVKTYLQPKDNELIVKWLSQAANAGITFYSKSSKKMTSYNNWRSHQLKIVGLIAYAIDDAGYKKYVDEHLKIQIEKNLYADGSGVDFKHRDALHYHVYTLEPFLRLAIVLKRATGVDAYSAVSASGSSIQKSVEWLMPYATSEKTHGEYVNSTVKFDQARAKNGESAYEAGNLWKPKSGLKVLALAAYFDPQYNSIIKIVVSTTNDYSDWQLVLNNVMM</sequence>
<name>A0A4U1G0F9_9SPHI</name>
<proteinExistence type="predicted"/>
<accession>A0A4U1G0F9</accession>
<gene>
    <name evidence="5" type="ORF">FBD94_22955</name>
</gene>
<dbReference type="SUPFAM" id="SSF48230">
    <property type="entry name" value="Chondroitin AC/alginate lyase"/>
    <property type="match status" value="1"/>
</dbReference>
<evidence type="ECO:0000313" key="5">
    <source>
        <dbReference type="EMBL" id="TKC56574.1"/>
    </source>
</evidence>
<dbReference type="Pfam" id="PF05426">
    <property type="entry name" value="Alginate_lyase"/>
    <property type="match status" value="1"/>
</dbReference>
<feature type="domain" description="Alginate lyase" evidence="4">
    <location>
        <begin position="58"/>
        <end position="288"/>
    </location>
</feature>
<dbReference type="Proteomes" id="UP000309594">
    <property type="component" value="Unassembled WGS sequence"/>
</dbReference>
<feature type="signal peptide" evidence="3">
    <location>
        <begin position="1"/>
        <end position="20"/>
    </location>
</feature>